<dbReference type="GO" id="GO:0098761">
    <property type="term" value="P:cellular response to interleukin-7"/>
    <property type="evidence" value="ECO:0007669"/>
    <property type="project" value="UniProtKB-ARBA"/>
</dbReference>
<dbReference type="PRINTS" id="PR01824">
    <property type="entry name" value="JANUSKINASE1"/>
</dbReference>
<dbReference type="PANTHER" id="PTHR45807">
    <property type="entry name" value="TYROSINE-PROTEIN KINASE HOPSCOTCH"/>
    <property type="match status" value="1"/>
</dbReference>
<feature type="domain" description="SH2" evidence="18">
    <location>
        <begin position="601"/>
        <end position="691"/>
    </location>
</feature>
<dbReference type="InterPro" id="IPR036860">
    <property type="entry name" value="SH2_dom_sf"/>
</dbReference>
<evidence type="ECO:0000259" key="20">
    <source>
        <dbReference type="PROSITE" id="PS50057"/>
    </source>
</evidence>
<evidence type="ECO:0000256" key="1">
    <source>
        <dbReference type="ARBA" id="ARBA00004184"/>
    </source>
</evidence>
<dbReference type="SUPFAM" id="SSF47031">
    <property type="entry name" value="Second domain of FERM"/>
    <property type="match status" value="1"/>
</dbReference>
<dbReference type="EC" id="2.7.10.2" evidence="16"/>
<comment type="similarity">
    <text evidence="16">Belongs to the protein kinase superfamily. Tyr protein kinase family.</text>
</comment>
<dbReference type="GO" id="GO:0030154">
    <property type="term" value="P:cell differentiation"/>
    <property type="evidence" value="ECO:0007669"/>
    <property type="project" value="TreeGrafter"/>
</dbReference>
<dbReference type="InterPro" id="IPR035963">
    <property type="entry name" value="FERM_2"/>
</dbReference>
<keyword evidence="7 16" id="KW-0067">ATP-binding</keyword>
<dbReference type="CDD" id="cd14473">
    <property type="entry name" value="FERM_B-lobe"/>
    <property type="match status" value="1"/>
</dbReference>
<dbReference type="InterPro" id="IPR016251">
    <property type="entry name" value="Tyr_kinase_non-rcpt_Jak/Tyk2"/>
</dbReference>
<dbReference type="GO" id="GO:0007259">
    <property type="term" value="P:cell surface receptor signaling pathway via JAK-STAT"/>
    <property type="evidence" value="ECO:0007669"/>
    <property type="project" value="TreeGrafter"/>
</dbReference>
<keyword evidence="11" id="KW-0472">Membrane</keyword>
<dbReference type="SMART" id="SM00252">
    <property type="entry name" value="SH2"/>
    <property type="match status" value="1"/>
</dbReference>
<accession>G5BSN6</accession>
<evidence type="ECO:0000256" key="12">
    <source>
        <dbReference type="ARBA" id="ARBA00023137"/>
    </source>
</evidence>
<dbReference type="GO" id="GO:0016020">
    <property type="term" value="C:membrane"/>
    <property type="evidence" value="ECO:0007669"/>
    <property type="project" value="InterPro"/>
</dbReference>
<dbReference type="PROSITE" id="PS50011">
    <property type="entry name" value="PROTEIN_KINASE_DOM"/>
    <property type="match status" value="2"/>
</dbReference>
<keyword evidence="10 15" id="KW-0727">SH2 domain</keyword>
<dbReference type="CDD" id="cd10378">
    <property type="entry name" value="SH2_Jak1"/>
    <property type="match status" value="1"/>
</dbReference>
<dbReference type="SUPFAM" id="SSF55550">
    <property type="entry name" value="SH2 domain"/>
    <property type="match status" value="1"/>
</dbReference>
<evidence type="ECO:0000256" key="15">
    <source>
        <dbReference type="PROSITE-ProRule" id="PRU00191"/>
    </source>
</evidence>
<dbReference type="InParanoid" id="G5BSN6"/>
<dbReference type="GO" id="GO:0035556">
    <property type="term" value="P:intracellular signal transduction"/>
    <property type="evidence" value="ECO:0007669"/>
    <property type="project" value="InterPro"/>
</dbReference>
<dbReference type="Pfam" id="PF18379">
    <property type="entry name" value="FERM_F1"/>
    <property type="match status" value="1"/>
</dbReference>
<evidence type="ECO:0000313" key="22">
    <source>
        <dbReference type="Proteomes" id="UP000006813"/>
    </source>
</evidence>
<dbReference type="InterPro" id="IPR008266">
    <property type="entry name" value="Tyr_kinase_AS"/>
</dbReference>
<evidence type="ECO:0000256" key="5">
    <source>
        <dbReference type="ARBA" id="ARBA00022741"/>
    </source>
</evidence>
<dbReference type="CDD" id="cd05077">
    <property type="entry name" value="PTK_Jak1_rpt1"/>
    <property type="match status" value="1"/>
</dbReference>
<dbReference type="GO" id="GO:0004715">
    <property type="term" value="F:non-membrane spanning protein tyrosine kinase activity"/>
    <property type="evidence" value="ECO:0007669"/>
    <property type="project" value="UniProtKB-EC"/>
</dbReference>
<keyword evidence="5 16" id="KW-0547">Nucleotide-binding</keyword>
<evidence type="ECO:0000256" key="16">
    <source>
        <dbReference type="RuleBase" id="RU362096"/>
    </source>
</evidence>
<keyword evidence="9" id="KW-0007">Acetylation</keyword>
<dbReference type="GO" id="GO:0012505">
    <property type="term" value="C:endomembrane system"/>
    <property type="evidence" value="ECO:0007669"/>
    <property type="project" value="UniProtKB-SubCell"/>
</dbReference>
<dbReference type="STRING" id="10181.G5BSN6"/>
<evidence type="ECO:0000256" key="2">
    <source>
        <dbReference type="ARBA" id="ARBA00022553"/>
    </source>
</evidence>
<dbReference type="FunCoup" id="G5BSN6">
    <property type="interactions" value="2720"/>
</dbReference>
<evidence type="ECO:0000259" key="19">
    <source>
        <dbReference type="PROSITE" id="PS50011"/>
    </source>
</evidence>
<dbReference type="GO" id="GO:0005829">
    <property type="term" value="C:cytosol"/>
    <property type="evidence" value="ECO:0007669"/>
    <property type="project" value="TreeGrafter"/>
</dbReference>
<dbReference type="FunFam" id="3.30.505.10:FF:000055">
    <property type="entry name" value="Tyrosine-protein kinase"/>
    <property type="match status" value="1"/>
</dbReference>
<feature type="domain" description="FERM" evidence="20">
    <location>
        <begin position="149"/>
        <end position="582"/>
    </location>
</feature>
<dbReference type="InterPro" id="IPR020635">
    <property type="entry name" value="Tyr_kinase_cat_dom"/>
</dbReference>
<dbReference type="GO" id="GO:0060397">
    <property type="term" value="P:growth hormone receptor signaling pathway via JAK-STAT"/>
    <property type="evidence" value="ECO:0007669"/>
    <property type="project" value="TreeGrafter"/>
</dbReference>
<comment type="subcellular location">
    <subcellularLocation>
        <location evidence="1">Endomembrane system</location>
        <topology evidence="1">Peripheral membrane protein</topology>
    </subcellularLocation>
</comment>
<evidence type="ECO:0000256" key="9">
    <source>
        <dbReference type="ARBA" id="ARBA00022990"/>
    </source>
</evidence>
<dbReference type="InterPro" id="IPR011009">
    <property type="entry name" value="Kinase-like_dom_sf"/>
</dbReference>
<dbReference type="InterPro" id="IPR041155">
    <property type="entry name" value="FERM_F1"/>
</dbReference>
<evidence type="ECO:0000256" key="3">
    <source>
        <dbReference type="ARBA" id="ARBA00022679"/>
    </source>
</evidence>
<organism evidence="21 22">
    <name type="scientific">Heterocephalus glaber</name>
    <name type="common">Naked mole rat</name>
    <dbReference type="NCBI Taxonomy" id="10181"/>
    <lineage>
        <taxon>Eukaryota</taxon>
        <taxon>Metazoa</taxon>
        <taxon>Chordata</taxon>
        <taxon>Craniata</taxon>
        <taxon>Vertebrata</taxon>
        <taxon>Euteleostomi</taxon>
        <taxon>Mammalia</taxon>
        <taxon>Eutheria</taxon>
        <taxon>Euarchontoglires</taxon>
        <taxon>Glires</taxon>
        <taxon>Rodentia</taxon>
        <taxon>Hystricomorpha</taxon>
        <taxon>Bathyergidae</taxon>
        <taxon>Heterocephalus</taxon>
    </lineage>
</organism>
<reference evidence="21 22" key="1">
    <citation type="journal article" date="2011" name="Nature">
        <title>Genome sequencing reveals insights into physiology and longevity of the naked mole rat.</title>
        <authorList>
            <person name="Kim E.B."/>
            <person name="Fang X."/>
            <person name="Fushan A.A."/>
            <person name="Huang Z."/>
            <person name="Lobanov A.V."/>
            <person name="Han L."/>
            <person name="Marino S.M."/>
            <person name="Sun X."/>
            <person name="Turanov A.A."/>
            <person name="Yang P."/>
            <person name="Yim S.H."/>
            <person name="Zhao X."/>
            <person name="Kasaikina M.V."/>
            <person name="Stoletzki N."/>
            <person name="Peng C."/>
            <person name="Polak P."/>
            <person name="Xiong Z."/>
            <person name="Kiezun A."/>
            <person name="Zhu Y."/>
            <person name="Chen Y."/>
            <person name="Kryukov G.V."/>
            <person name="Zhang Q."/>
            <person name="Peshkin L."/>
            <person name="Yang L."/>
            <person name="Bronson R.T."/>
            <person name="Buffenstein R."/>
            <person name="Wang B."/>
            <person name="Han C."/>
            <person name="Li Q."/>
            <person name="Chen L."/>
            <person name="Zhao W."/>
            <person name="Sunyaev S.R."/>
            <person name="Park T.J."/>
            <person name="Zhang G."/>
            <person name="Wang J."/>
            <person name="Gladyshev V.N."/>
        </authorList>
    </citation>
    <scope>NUCLEOTIDE SEQUENCE [LARGE SCALE GENOMIC DNA]</scope>
</reference>
<dbReference type="InterPro" id="IPR051286">
    <property type="entry name" value="JAK"/>
</dbReference>
<dbReference type="SUPFAM" id="SSF50729">
    <property type="entry name" value="PH domain-like"/>
    <property type="match status" value="1"/>
</dbReference>
<feature type="region of interest" description="Disordered" evidence="17">
    <location>
        <begin position="500"/>
        <end position="519"/>
    </location>
</feature>
<dbReference type="PROSITE" id="PS50057">
    <property type="entry name" value="FERM_3"/>
    <property type="match status" value="1"/>
</dbReference>
<dbReference type="Pfam" id="PF21990">
    <property type="entry name" value="SH2_1"/>
    <property type="match status" value="1"/>
</dbReference>
<dbReference type="Gene3D" id="3.30.505.10">
    <property type="entry name" value="SH2 domain"/>
    <property type="match status" value="1"/>
</dbReference>
<evidence type="ECO:0000259" key="18">
    <source>
        <dbReference type="PROSITE" id="PS50001"/>
    </source>
</evidence>
<dbReference type="InterPro" id="IPR020776">
    <property type="entry name" value="Tyr_kinase_non-rcpt_Jak1"/>
</dbReference>
<dbReference type="InterPro" id="IPR001245">
    <property type="entry name" value="Ser-Thr/Tyr_kinase_cat_dom"/>
</dbReference>
<dbReference type="Gene3D" id="3.30.200.20">
    <property type="entry name" value="Phosphorylase Kinase, domain 1"/>
    <property type="match status" value="2"/>
</dbReference>
<dbReference type="PANTHER" id="PTHR45807:SF5">
    <property type="entry name" value="TYROSINE-PROTEIN KINASE JAK1"/>
    <property type="match status" value="1"/>
</dbReference>
<keyword evidence="12 16" id="KW-0829">Tyrosine-protein kinase</keyword>
<dbReference type="Pfam" id="PF07714">
    <property type="entry name" value="PK_Tyr_Ser-Thr"/>
    <property type="match status" value="2"/>
</dbReference>
<dbReference type="eggNOG" id="KOG0197">
    <property type="taxonomic scope" value="Eukaryota"/>
</dbReference>
<dbReference type="PRINTS" id="PR01823">
    <property type="entry name" value="JANUSKINASE"/>
</dbReference>
<proteinExistence type="inferred from homology"/>
<dbReference type="InterPro" id="IPR019749">
    <property type="entry name" value="Band_41_domain"/>
</dbReference>
<evidence type="ECO:0000256" key="7">
    <source>
        <dbReference type="ARBA" id="ARBA00022840"/>
    </source>
</evidence>
<dbReference type="GO" id="GO:0005524">
    <property type="term" value="F:ATP binding"/>
    <property type="evidence" value="ECO:0007669"/>
    <property type="project" value="UniProtKB-KW"/>
</dbReference>
<keyword evidence="3 16" id="KW-0808">Transferase</keyword>
<dbReference type="Proteomes" id="UP000006813">
    <property type="component" value="Unassembled WGS sequence"/>
</dbReference>
<dbReference type="GO" id="GO:0005131">
    <property type="term" value="F:growth hormone receptor binding"/>
    <property type="evidence" value="ECO:0007669"/>
    <property type="project" value="TreeGrafter"/>
</dbReference>
<keyword evidence="4" id="KW-0677">Repeat</keyword>
<feature type="compositionally biased region" description="Basic residues" evidence="17">
    <location>
        <begin position="502"/>
        <end position="511"/>
    </location>
</feature>
<dbReference type="SMART" id="SM00219">
    <property type="entry name" value="TyrKc"/>
    <property type="match status" value="2"/>
</dbReference>
<protein>
    <recommendedName>
        <fullName evidence="16">Tyrosine-protein kinase</fullName>
        <ecNumber evidence="16">2.7.10.2</ecNumber>
    </recommendedName>
</protein>
<dbReference type="InterPro" id="IPR000719">
    <property type="entry name" value="Prot_kinase_dom"/>
</dbReference>
<dbReference type="InterPro" id="IPR000980">
    <property type="entry name" value="SH2"/>
</dbReference>
<dbReference type="InterPro" id="IPR041046">
    <property type="entry name" value="FERM_F2"/>
</dbReference>
<keyword evidence="6 16" id="KW-0418">Kinase</keyword>
<feature type="domain" description="Protein kinase" evidence="19">
    <location>
        <begin position="745"/>
        <end position="1017"/>
    </location>
</feature>
<dbReference type="InterPro" id="IPR000299">
    <property type="entry name" value="FERM_domain"/>
</dbReference>
<gene>
    <name evidence="21" type="ORF">GW7_01511</name>
</gene>
<evidence type="ECO:0000256" key="8">
    <source>
        <dbReference type="ARBA" id="ARBA00022843"/>
    </source>
</evidence>
<evidence type="ECO:0000256" key="11">
    <source>
        <dbReference type="ARBA" id="ARBA00023136"/>
    </source>
</evidence>
<dbReference type="Pfam" id="PF18377">
    <property type="entry name" value="FERM_F2"/>
    <property type="match status" value="1"/>
</dbReference>
<dbReference type="InterPro" id="IPR041381">
    <property type="entry name" value="JAK1-3/TYK2_PHL_dom"/>
</dbReference>
<dbReference type="PROSITE" id="PS50001">
    <property type="entry name" value="SH2"/>
    <property type="match status" value="1"/>
</dbReference>
<dbReference type="PROSITE" id="PS00109">
    <property type="entry name" value="PROTEIN_KINASE_TYR"/>
    <property type="match status" value="1"/>
</dbReference>
<dbReference type="CDD" id="cd05079">
    <property type="entry name" value="PTKc_Jak1_rpt2"/>
    <property type="match status" value="1"/>
</dbReference>
<evidence type="ECO:0000313" key="21">
    <source>
        <dbReference type="EMBL" id="EHB12297.1"/>
    </source>
</evidence>
<dbReference type="SUPFAM" id="SSF56112">
    <property type="entry name" value="Protein kinase-like (PK-like)"/>
    <property type="match status" value="2"/>
</dbReference>
<evidence type="ECO:0000256" key="14">
    <source>
        <dbReference type="ARBA" id="ARBA00054436"/>
    </source>
</evidence>
<dbReference type="FunFam" id="1.10.510.10:FF:000110">
    <property type="entry name" value="Tyrosine-protein kinase"/>
    <property type="match status" value="1"/>
</dbReference>
<evidence type="ECO:0000256" key="6">
    <source>
        <dbReference type="ARBA" id="ARBA00022777"/>
    </source>
</evidence>
<dbReference type="FunFam" id="1.10.510.10:FF:000114">
    <property type="entry name" value="Tyrosine-protein kinase JAK2"/>
    <property type="match status" value="1"/>
</dbReference>
<dbReference type="SMART" id="SM00295">
    <property type="entry name" value="B41"/>
    <property type="match status" value="1"/>
</dbReference>
<evidence type="ECO:0000256" key="4">
    <source>
        <dbReference type="ARBA" id="ARBA00022737"/>
    </source>
</evidence>
<dbReference type="Pfam" id="PF17887">
    <property type="entry name" value="Jak1_Phl"/>
    <property type="match status" value="1"/>
</dbReference>
<dbReference type="CDD" id="cd13332">
    <property type="entry name" value="FERM_C_JAK1"/>
    <property type="match status" value="1"/>
</dbReference>
<dbReference type="InterPro" id="IPR019748">
    <property type="entry name" value="FERM_central"/>
</dbReference>
<keyword evidence="8" id="KW-0832">Ubl conjugation</keyword>
<name>G5BSN6_HETGA</name>
<feature type="domain" description="Protein kinase" evidence="19">
    <location>
        <begin position="1071"/>
        <end position="1349"/>
    </location>
</feature>
<evidence type="ECO:0000256" key="10">
    <source>
        <dbReference type="ARBA" id="ARBA00022999"/>
    </source>
</evidence>
<evidence type="ECO:0000256" key="17">
    <source>
        <dbReference type="SAM" id="MobiDB-lite"/>
    </source>
</evidence>
<feature type="region of interest" description="Disordered" evidence="17">
    <location>
        <begin position="1"/>
        <end position="26"/>
    </location>
</feature>
<dbReference type="FunFam" id="3.30.200.20:FF:000135">
    <property type="entry name" value="Tyrosine-protein kinase"/>
    <property type="match status" value="1"/>
</dbReference>
<dbReference type="EMBL" id="JH171648">
    <property type="protein sequence ID" value="EHB12297.1"/>
    <property type="molecule type" value="Genomic_DNA"/>
</dbReference>
<comment type="catalytic activity">
    <reaction evidence="13 16">
        <text>L-tyrosyl-[protein] + ATP = O-phospho-L-tyrosyl-[protein] + ADP + H(+)</text>
        <dbReference type="Rhea" id="RHEA:10596"/>
        <dbReference type="Rhea" id="RHEA-COMP:10136"/>
        <dbReference type="Rhea" id="RHEA-COMP:20101"/>
        <dbReference type="ChEBI" id="CHEBI:15378"/>
        <dbReference type="ChEBI" id="CHEBI:30616"/>
        <dbReference type="ChEBI" id="CHEBI:46858"/>
        <dbReference type="ChEBI" id="CHEBI:61978"/>
        <dbReference type="ChEBI" id="CHEBI:456216"/>
        <dbReference type="EC" id="2.7.10.2"/>
    </reaction>
</comment>
<comment type="function">
    <text evidence="14">Tyrosine kinase of the non-receptor type, involved in the IFN-alpha/beta/gamma signal pathway. Kinase partner for the interleukin (IL)-2 receptor as well as interleukin (IL)-10 receptor. Kinase partner for the type I interferon receptor IFNAR2. In response to interferon-binding to IFNAR1-IFNAR2 heterodimer, phosphorylates and activates its binding partner IFNAR2, creating docking sites for STAT proteins. Directly phosphorylates STAT proteins but also activates STAT signaling through the transactivation of other JAK kinases associated with signaling receptors.</text>
</comment>
<keyword evidence="2" id="KW-0597">Phosphoprotein</keyword>
<sequence length="1350" mass="153044">MAGLDSAAALRGTSEPGPHLVGPTEPPGCPGSVITVLMLSTLKPGRPVPCSLRIASTRSRGGLCELPEPPPALRKGFPPRERVGKLRLGDETSWSQLRLLGVCQACNGACAGDASLQYLNIKEDCSAMAFCAKMRSSKKAEVNQVAPKPGVEVTFYLPDRGPLRLGTGEYTAEELCIQAAQECCISPLCHNLFALYDENTKLWYAPNRVITVDDKMSLRLHYRMRDACLQRVASSIPESRFPCTAGSPPVLVQSCGLPSTFLWAVCVLSPAAKPAAGRFYFTNWHGTNDNEQSVWRHSPKKQKSSYEKRKVPDATPLLDASSLEYLFAQGQYDLVKCLAPIRDPKTEQDGHDIENECLGMAVLAISHYAMMKKVQLPELPKDISYKRYIPETLNKSIRQRNLLTRMRINNVFKDFLKEFNNTTICDSSVSTHDLKVKYLATLETLTKHYGAEIFETSMLRISSENEMNWFHSSEGASTLCYEVMVTGNLGIQWRQKPNEKNKLKRKKLENKHKKDEEKNKVREEWSNFSYFPEITHIVIKESLVSINKQDNKNMELQLSSHEEALSFVSLVDGYFRLTADAHHSLCTDVAPPLIVHNIQNGCHGPICTEYAINKLRQEGSEEGMYVLRWSCTDFDNILMTVTCFEKSEQVLGGQKQFKNFQIEVQKGRYSLHGSDRGFPSLEELMSHLKKQILRTDNISFVLKRCCQPKPREISNLLVATKKAQEWQPVYPMSQLSFDRILKKDIMQGEHLGRGTRTHIYSGTLVDYRDDEGTAEEKRIKVILKVLDPSHRDISLAFFEAASMMRQVSHKHIVYLYGVCVRDVENIMVEEFVEGGPLDLFMHRKSDVLTTPWKFKVAKQLASALSYLEDKDLVHGNVCTKNLLLAREGVDSEIGPFIKLSDPGIPVTVLSRQECIERIPWIAPECVEDSKNLSVAADKWSFGTTLWEICYNGEIPLKDKTLIEKERFYESRCRPVTPSCKELADLMTRCLNYDPNQRPFFRAIMRDINKLEEQNPDIVSEKTPATEVDPTHFEKRFLKRIRDLGEASCPLVMVGTESWAFRLALCFWSLPLNKGRGVSPGHFGKVELCRYDPEGDNTGEQVAVKSLKPESGGNHIADLKKEIEILRNLYHENIVKYKGICTEDGGNGIKLIMEFLPSGSLKEYLPKNKNKINLKQQLKYAVQICKGMEYLGSRQYVHRDLAARNVLVESEHQVKIGDFGLTKAIETDKEYYTVKDDRDSPVFWYAPECLIQCKFYIASDVWSFGVTLHELLTYCDSDSSPMALFLKMIGPTHGQMTVTRLVNALKEGKRLPCPPNCPDEVYQLMRKCWEFQPSSRTTFQSLIEGFEALLK</sequence>
<dbReference type="PRINTS" id="PR00109">
    <property type="entry name" value="TYRKINASE"/>
</dbReference>
<dbReference type="Gene3D" id="1.10.510.10">
    <property type="entry name" value="Transferase(Phosphotransferase) domain 1"/>
    <property type="match status" value="2"/>
</dbReference>
<dbReference type="GO" id="GO:0019221">
    <property type="term" value="P:cytokine-mediated signaling pathway"/>
    <property type="evidence" value="ECO:0007669"/>
    <property type="project" value="TreeGrafter"/>
</dbReference>
<evidence type="ECO:0000256" key="13">
    <source>
        <dbReference type="ARBA" id="ARBA00051245"/>
    </source>
</evidence>